<feature type="region of interest" description="Disordered" evidence="1">
    <location>
        <begin position="723"/>
        <end position="757"/>
    </location>
</feature>
<accession>A0A836BXH4</accession>
<dbReference type="OrthoDB" id="5358475at2759"/>
<evidence type="ECO:0000313" key="5">
    <source>
        <dbReference type="Proteomes" id="UP000612055"/>
    </source>
</evidence>
<feature type="domain" description="Non-reducing end beta-L-arabinofuranosidase-like GH127 middle" evidence="3">
    <location>
        <begin position="610"/>
        <end position="681"/>
    </location>
</feature>
<dbReference type="GO" id="GO:0046373">
    <property type="term" value="P:L-arabinose metabolic process"/>
    <property type="evidence" value="ECO:0007669"/>
    <property type="project" value="InterPro"/>
</dbReference>
<evidence type="ECO:0000256" key="1">
    <source>
        <dbReference type="SAM" id="MobiDB-lite"/>
    </source>
</evidence>
<feature type="compositionally biased region" description="Low complexity" evidence="1">
    <location>
        <begin position="377"/>
        <end position="399"/>
    </location>
</feature>
<protein>
    <submittedName>
        <fullName evidence="4">Uncharacterized protein</fullName>
    </submittedName>
</protein>
<dbReference type="InterPro" id="IPR012878">
    <property type="entry name" value="Beta-AFase-like_GH127_cat"/>
</dbReference>
<dbReference type="Pfam" id="PF20736">
    <property type="entry name" value="Glyco_hydro127M"/>
    <property type="match status" value="1"/>
</dbReference>
<dbReference type="PANTHER" id="PTHR31151:SF0">
    <property type="entry name" value="PROLINE-TRNA LIGASE (DUF1680)"/>
    <property type="match status" value="1"/>
</dbReference>
<evidence type="ECO:0000259" key="3">
    <source>
        <dbReference type="Pfam" id="PF20736"/>
    </source>
</evidence>
<feature type="compositionally biased region" description="Basic and acidic residues" evidence="1">
    <location>
        <begin position="366"/>
        <end position="376"/>
    </location>
</feature>
<sequence>MGHYLTSLSQAWATTGTPAFRERLRVMVSELSRVQAALGGGYLSAFPEEHFDRLEALEPVWAPYYVIHKIITGLVDAYDIAGVEEALPMALKAVAYHWNRTQALIAKYGNERWRATLNNEFGGMNEILYRLYGMTKDEDHLAFAKLFDKPVFRRPMELGVDSLGGLHANTHLAQVNGFAMAYDVTGDESARVATRNFFDILISTHSYATGGSNDHEAWFAPSEVSNALWTQRNALQTEETCTQYNILKVARALFRWTGNVSYADFYERALLNGILGTARLPDPAEGEAHHLHLHDHSHHGHDHLHLAGEGHDHARHQHHHLDRSHTHAHAQTHAHAHSHDHSDPQLPHPIAHLVSSSAASSSASADSRHRQQERSLAEASASATSAAAASQQGTRAQGQARRRAGSRAVFLDSSADGATRDHRMVARHGRQRTEEHRSFPFQGPPLGSNSTNDPGPGVFLYLLPLGSGQSKGDNGHHWGYPLNSFWCCYGTAVESYTKLSDSIFFKDLHPTSGPAESHGASAAAGSSGVALPPRLYVNQFVSSRAAFQEAGLVVTMDADMYAPGPAAVAELRFEALVPSSSEFGDQAGGKAAGGCSFAPASGASGGSSKAGACTFSLMLRIPSWWAPPRTARNPGGAGGAITLTVNGQAWAACPKAPRPGTFCEITREWSPGDALRLRLPMRWWLSAAPENRPEYMGLQAVMMGPFVMAGITHAERQLTLPSAPAEGFASGPDPSGGADPGQVLAARTHPPDDADNKLSLQASWDASLYVRLDKHLLYMSSLEDGGDKMDGTFRAVKSCHRSAPSSGPSAASSAEAGATPRSSTSEADLAAAASSSGLQALLTLLGEARGAGEEDRAASAATESTEAAQQRAQRGDQAAAARGARGFGGHRLVAEAFAALRSFMVTGQTDTGLAIALESMSYPQHFMTFDKSNVIVFTPGSALGAGGCDSAMWVVRPGLDGSRDTVSFESVGRPGWFVSAEACPCSEPCSDAGPSQLCSAAACLDDAHSARVSCRGTCGLCMAACSALHLVQRPLAPAASFRLTSPARRAYPEGSYVLAGDNRHYLLAPLGNIVDERYTAYFDTRRHAAVFGVGAGGWGGGRRREAREEI</sequence>
<feature type="compositionally biased region" description="Low complexity" evidence="1">
    <location>
        <begin position="355"/>
        <end position="365"/>
    </location>
</feature>
<dbReference type="InterPro" id="IPR008928">
    <property type="entry name" value="6-hairpin_glycosidase_sf"/>
</dbReference>
<dbReference type="GO" id="GO:0046556">
    <property type="term" value="F:alpha-L-arabinofuranosidase activity"/>
    <property type="evidence" value="ECO:0007669"/>
    <property type="project" value="InterPro"/>
</dbReference>
<proteinExistence type="predicted"/>
<dbReference type="InterPro" id="IPR036195">
    <property type="entry name" value="AbfB_ABD_sf"/>
</dbReference>
<dbReference type="EMBL" id="JAEHOE010000048">
    <property type="protein sequence ID" value="KAG2492012.1"/>
    <property type="molecule type" value="Genomic_DNA"/>
</dbReference>
<dbReference type="SUPFAM" id="SSF48208">
    <property type="entry name" value="Six-hairpin glycosidases"/>
    <property type="match status" value="1"/>
</dbReference>
<feature type="compositionally biased region" description="Low complexity" evidence="1">
    <location>
        <begin position="802"/>
        <end position="830"/>
    </location>
</feature>
<dbReference type="Pfam" id="PF07944">
    <property type="entry name" value="Beta-AFase-like_GH127_cat"/>
    <property type="match status" value="1"/>
</dbReference>
<organism evidence="4 5">
    <name type="scientific">Edaphochlamys debaryana</name>
    <dbReference type="NCBI Taxonomy" id="47281"/>
    <lineage>
        <taxon>Eukaryota</taxon>
        <taxon>Viridiplantae</taxon>
        <taxon>Chlorophyta</taxon>
        <taxon>core chlorophytes</taxon>
        <taxon>Chlorophyceae</taxon>
        <taxon>CS clade</taxon>
        <taxon>Chlamydomonadales</taxon>
        <taxon>Chlamydomonadales incertae sedis</taxon>
        <taxon>Edaphochlamys</taxon>
    </lineage>
</organism>
<feature type="compositionally biased region" description="Basic residues" evidence="1">
    <location>
        <begin position="313"/>
        <end position="336"/>
    </location>
</feature>
<reference evidence="4" key="1">
    <citation type="journal article" date="2020" name="bioRxiv">
        <title>Comparative genomics of Chlamydomonas.</title>
        <authorList>
            <person name="Craig R.J."/>
            <person name="Hasan A.R."/>
            <person name="Ness R.W."/>
            <person name="Keightley P.D."/>
        </authorList>
    </citation>
    <scope>NUCLEOTIDE SEQUENCE</scope>
    <source>
        <strain evidence="4">CCAP 11/70</strain>
    </source>
</reference>
<keyword evidence="5" id="KW-1185">Reference proteome</keyword>
<dbReference type="AlphaFoldDB" id="A0A836BXH4"/>
<dbReference type="InterPro" id="IPR049046">
    <property type="entry name" value="Beta-AFase-like_GH127_middle"/>
</dbReference>
<feature type="compositionally biased region" description="Basic and acidic residues" evidence="1">
    <location>
        <begin position="303"/>
        <end position="312"/>
    </location>
</feature>
<feature type="domain" description="Non-reducing end beta-L-arabinofuranosidase-like GH127 catalytic" evidence="2">
    <location>
        <begin position="1"/>
        <end position="280"/>
    </location>
</feature>
<evidence type="ECO:0000313" key="4">
    <source>
        <dbReference type="EMBL" id="KAG2492012.1"/>
    </source>
</evidence>
<name>A0A836BXH4_9CHLO</name>
<dbReference type="SUPFAM" id="SSF110221">
    <property type="entry name" value="AbfB domain"/>
    <property type="match status" value="1"/>
</dbReference>
<gene>
    <name evidence="4" type="ORF">HYH03_009742</name>
</gene>
<feature type="region of interest" description="Disordered" evidence="1">
    <location>
        <begin position="294"/>
        <end position="449"/>
    </location>
</feature>
<dbReference type="Proteomes" id="UP000612055">
    <property type="component" value="Unassembled WGS sequence"/>
</dbReference>
<evidence type="ECO:0000259" key="2">
    <source>
        <dbReference type="Pfam" id="PF07944"/>
    </source>
</evidence>
<comment type="caution">
    <text evidence="4">The sequence shown here is derived from an EMBL/GenBank/DDBJ whole genome shotgun (WGS) entry which is preliminary data.</text>
</comment>
<feature type="compositionally biased region" description="Low complexity" evidence="1">
    <location>
        <begin position="729"/>
        <end position="741"/>
    </location>
</feature>
<dbReference type="PANTHER" id="PTHR31151">
    <property type="entry name" value="PROLINE-TRNA LIGASE (DUF1680)"/>
    <property type="match status" value="1"/>
</dbReference>
<feature type="region of interest" description="Disordered" evidence="1">
    <location>
        <begin position="799"/>
        <end position="830"/>
    </location>
</feature>
<dbReference type="Gene3D" id="2.80.10.50">
    <property type="match status" value="1"/>
</dbReference>